<dbReference type="Proteomes" id="UP000095300">
    <property type="component" value="Unassembled WGS sequence"/>
</dbReference>
<dbReference type="InterPro" id="IPR051940">
    <property type="entry name" value="Chitin_bind-dev_reg"/>
</dbReference>
<evidence type="ECO:0000313" key="8">
    <source>
        <dbReference type="Proteomes" id="UP000095300"/>
    </source>
</evidence>
<dbReference type="SMART" id="SM00494">
    <property type="entry name" value="ChtBD2"/>
    <property type="match status" value="3"/>
</dbReference>
<dbReference type="PROSITE" id="PS50940">
    <property type="entry name" value="CHIT_BIND_II"/>
    <property type="match status" value="3"/>
</dbReference>
<dbReference type="OrthoDB" id="6020543at2759"/>
<keyword evidence="4" id="KW-1015">Disulfide bond</keyword>
<reference evidence="7" key="1">
    <citation type="submission" date="2020-05" db="UniProtKB">
        <authorList>
            <consortium name="EnsemblMetazoa"/>
        </authorList>
    </citation>
    <scope>IDENTIFICATION</scope>
    <source>
        <strain evidence="7">USDA</strain>
    </source>
</reference>
<keyword evidence="5" id="KW-0325">Glycoprotein</keyword>
<name>A0A1I8NMM2_STOCA</name>
<sequence>MFAHRTCALLQNETSEVIRNILISALLLATAAKAANINICENVADKIFLEDVTNCTKYYLCMNGQPQSRYCANGLFFNAESQACTDNKTSCLTCPQGQIKMVPLARTCNKYVLCYDGTPVIQSCYDDLQFNPDIGKCDFATKVGCVDNYCSVYDNNVLNLKYVPSPNNCSNYYICMNGIAQPFSCATGLHFSTNCNCCDFVDNANCTIAKSKTFDGYVMDERPVRVNTFEGKHTQKKTFREPIMGDFPSQGVVNSNVKH</sequence>
<evidence type="ECO:0000256" key="4">
    <source>
        <dbReference type="ARBA" id="ARBA00023157"/>
    </source>
</evidence>
<dbReference type="EnsemblMetazoa" id="SCAU000368-RA">
    <property type="protein sequence ID" value="SCAU000368-PA"/>
    <property type="gene ID" value="SCAU000368"/>
</dbReference>
<evidence type="ECO:0000313" key="7">
    <source>
        <dbReference type="EnsemblMetazoa" id="SCAU000368-PA"/>
    </source>
</evidence>
<dbReference type="Gene3D" id="2.170.140.10">
    <property type="entry name" value="Chitin binding domain"/>
    <property type="match status" value="3"/>
</dbReference>
<proteinExistence type="predicted"/>
<keyword evidence="3" id="KW-0677">Repeat</keyword>
<evidence type="ECO:0000256" key="5">
    <source>
        <dbReference type="ARBA" id="ARBA00023180"/>
    </source>
</evidence>
<dbReference type="InterPro" id="IPR036508">
    <property type="entry name" value="Chitin-bd_dom_sf"/>
</dbReference>
<dbReference type="KEGG" id="scac:106093418"/>
<evidence type="ECO:0000256" key="2">
    <source>
        <dbReference type="ARBA" id="ARBA00022729"/>
    </source>
</evidence>
<evidence type="ECO:0000256" key="3">
    <source>
        <dbReference type="ARBA" id="ARBA00022737"/>
    </source>
</evidence>
<evidence type="ECO:0000259" key="6">
    <source>
        <dbReference type="PROSITE" id="PS50940"/>
    </source>
</evidence>
<dbReference type="VEuPathDB" id="VectorBase:SCAU000368"/>
<organism evidence="7 8">
    <name type="scientific">Stomoxys calcitrans</name>
    <name type="common">Stable fly</name>
    <name type="synonym">Conops calcitrans</name>
    <dbReference type="NCBI Taxonomy" id="35570"/>
    <lineage>
        <taxon>Eukaryota</taxon>
        <taxon>Metazoa</taxon>
        <taxon>Ecdysozoa</taxon>
        <taxon>Arthropoda</taxon>
        <taxon>Hexapoda</taxon>
        <taxon>Insecta</taxon>
        <taxon>Pterygota</taxon>
        <taxon>Neoptera</taxon>
        <taxon>Endopterygota</taxon>
        <taxon>Diptera</taxon>
        <taxon>Brachycera</taxon>
        <taxon>Muscomorpha</taxon>
        <taxon>Muscoidea</taxon>
        <taxon>Muscidae</taxon>
        <taxon>Stomoxys</taxon>
    </lineage>
</organism>
<accession>A0A1I8NMM2</accession>
<keyword evidence="8" id="KW-1185">Reference proteome</keyword>
<dbReference type="InterPro" id="IPR002557">
    <property type="entry name" value="Chitin-bd_dom"/>
</dbReference>
<feature type="domain" description="Chitin-binding type-2" evidence="6">
    <location>
        <begin position="94"/>
        <end position="145"/>
    </location>
</feature>
<dbReference type="PANTHER" id="PTHR23301">
    <property type="entry name" value="CHITIN BINDING PERITROPHIN-A"/>
    <property type="match status" value="1"/>
</dbReference>
<evidence type="ECO:0000256" key="1">
    <source>
        <dbReference type="ARBA" id="ARBA00022669"/>
    </source>
</evidence>
<keyword evidence="2" id="KW-0732">Signal</keyword>
<dbReference type="Pfam" id="PF01607">
    <property type="entry name" value="CBM_14"/>
    <property type="match status" value="3"/>
</dbReference>
<dbReference type="GO" id="GO:0005576">
    <property type="term" value="C:extracellular region"/>
    <property type="evidence" value="ECO:0007669"/>
    <property type="project" value="InterPro"/>
</dbReference>
<gene>
    <name evidence="7" type="primary">106093418</name>
</gene>
<feature type="domain" description="Chitin-binding type-2" evidence="6">
    <location>
        <begin position="147"/>
        <end position="208"/>
    </location>
</feature>
<protein>
    <recommendedName>
        <fullName evidence="6">Chitin-binding type-2 domain-containing protein</fullName>
    </recommendedName>
</protein>
<dbReference type="AlphaFoldDB" id="A0A1I8NMM2"/>
<dbReference type="GO" id="GO:0008061">
    <property type="term" value="F:chitin binding"/>
    <property type="evidence" value="ECO:0007669"/>
    <property type="project" value="UniProtKB-KW"/>
</dbReference>
<keyword evidence="1" id="KW-0147">Chitin-binding</keyword>
<dbReference type="PANTHER" id="PTHR23301:SF0">
    <property type="entry name" value="CHITIN-BINDING TYPE-2 DOMAIN-CONTAINING PROTEIN-RELATED"/>
    <property type="match status" value="1"/>
</dbReference>
<dbReference type="SUPFAM" id="SSF57625">
    <property type="entry name" value="Invertebrate chitin-binding proteins"/>
    <property type="match status" value="3"/>
</dbReference>
<dbReference type="STRING" id="35570.A0A1I8NMM2"/>
<feature type="domain" description="Chitin-binding type-2" evidence="6">
    <location>
        <begin position="37"/>
        <end position="93"/>
    </location>
</feature>